<dbReference type="InterPro" id="IPR000847">
    <property type="entry name" value="LysR_HTH_N"/>
</dbReference>
<evidence type="ECO:0000259" key="5">
    <source>
        <dbReference type="PROSITE" id="PS50931"/>
    </source>
</evidence>
<evidence type="ECO:0000256" key="1">
    <source>
        <dbReference type="ARBA" id="ARBA00009437"/>
    </source>
</evidence>
<dbReference type="InterPro" id="IPR036390">
    <property type="entry name" value="WH_DNA-bd_sf"/>
</dbReference>
<organism evidence="6 7">
    <name type="scientific">Streptomyces thermoviolaceus subsp. thermoviolaceus</name>
    <dbReference type="NCBI Taxonomy" id="66860"/>
    <lineage>
        <taxon>Bacteria</taxon>
        <taxon>Bacillati</taxon>
        <taxon>Actinomycetota</taxon>
        <taxon>Actinomycetes</taxon>
        <taxon>Kitasatosporales</taxon>
        <taxon>Streptomycetaceae</taxon>
        <taxon>Streptomyces</taxon>
    </lineage>
</organism>
<reference evidence="6 7" key="1">
    <citation type="submission" date="2020-03" db="EMBL/GenBank/DDBJ databases">
        <title>WGS of actinomycetes isolated from Thailand.</title>
        <authorList>
            <person name="Thawai C."/>
        </authorList>
    </citation>
    <scope>NUCLEOTIDE SEQUENCE [LARGE SCALE GENOMIC DNA]</scope>
    <source>
        <strain evidence="6 7">NBRC 13905</strain>
    </source>
</reference>
<evidence type="ECO:0000256" key="2">
    <source>
        <dbReference type="ARBA" id="ARBA00023015"/>
    </source>
</evidence>
<name>A0ABX0YQM7_STRTL</name>
<protein>
    <submittedName>
        <fullName evidence="6">LysR family transcriptional regulator</fullName>
    </submittedName>
</protein>
<dbReference type="PRINTS" id="PR00039">
    <property type="entry name" value="HTHLYSR"/>
</dbReference>
<dbReference type="RefSeq" id="WP_168130896.1">
    <property type="nucleotide sequence ID" value="NZ_BMVZ01000004.1"/>
</dbReference>
<evidence type="ECO:0000313" key="7">
    <source>
        <dbReference type="Proteomes" id="UP000635996"/>
    </source>
</evidence>
<dbReference type="PANTHER" id="PTHR30346:SF28">
    <property type="entry name" value="HTH-TYPE TRANSCRIPTIONAL REGULATOR CYNR"/>
    <property type="match status" value="1"/>
</dbReference>
<evidence type="ECO:0000313" key="6">
    <source>
        <dbReference type="EMBL" id="NJP13335.1"/>
    </source>
</evidence>
<proteinExistence type="inferred from homology"/>
<comment type="similarity">
    <text evidence="1">Belongs to the LysR transcriptional regulatory family.</text>
</comment>
<sequence length="64" mass="7307">MTPVTCVDIGIQHLRCFLALAEEQHVTWAADRLGMSRPTLSRQIRRLEEALGRSLLDRSTRHHG</sequence>
<evidence type="ECO:0000256" key="4">
    <source>
        <dbReference type="ARBA" id="ARBA00023163"/>
    </source>
</evidence>
<evidence type="ECO:0000256" key="3">
    <source>
        <dbReference type="ARBA" id="ARBA00023125"/>
    </source>
</evidence>
<dbReference type="EMBL" id="JAATEL010000002">
    <property type="protein sequence ID" value="NJP13335.1"/>
    <property type="molecule type" value="Genomic_DNA"/>
</dbReference>
<dbReference type="Pfam" id="PF00126">
    <property type="entry name" value="HTH_1"/>
    <property type="match status" value="1"/>
</dbReference>
<dbReference type="Gene3D" id="1.10.10.10">
    <property type="entry name" value="Winged helix-like DNA-binding domain superfamily/Winged helix DNA-binding domain"/>
    <property type="match status" value="1"/>
</dbReference>
<gene>
    <name evidence="6" type="ORF">HCJ95_03275</name>
</gene>
<feature type="domain" description="HTH lysR-type" evidence="5">
    <location>
        <begin position="9"/>
        <end position="64"/>
    </location>
</feature>
<keyword evidence="4" id="KW-0804">Transcription</keyword>
<dbReference type="InterPro" id="IPR036388">
    <property type="entry name" value="WH-like_DNA-bd_sf"/>
</dbReference>
<dbReference type="PANTHER" id="PTHR30346">
    <property type="entry name" value="TRANSCRIPTIONAL DUAL REGULATOR HCAR-RELATED"/>
    <property type="match status" value="1"/>
</dbReference>
<accession>A0ABX0YQM7</accession>
<keyword evidence="3" id="KW-0238">DNA-binding</keyword>
<keyword evidence="7" id="KW-1185">Reference proteome</keyword>
<dbReference type="PROSITE" id="PS50931">
    <property type="entry name" value="HTH_LYSR"/>
    <property type="match status" value="1"/>
</dbReference>
<comment type="caution">
    <text evidence="6">The sequence shown here is derived from an EMBL/GenBank/DDBJ whole genome shotgun (WGS) entry which is preliminary data.</text>
</comment>
<keyword evidence="2" id="KW-0805">Transcription regulation</keyword>
<dbReference type="SUPFAM" id="SSF46785">
    <property type="entry name" value="Winged helix' DNA-binding domain"/>
    <property type="match status" value="1"/>
</dbReference>
<dbReference type="Proteomes" id="UP000635996">
    <property type="component" value="Unassembled WGS sequence"/>
</dbReference>